<name>U7PWP4_SPOS1</name>
<dbReference type="HOGENOM" id="CLU_2456234_0_0_1"/>
<evidence type="ECO:0000256" key="1">
    <source>
        <dbReference type="SAM" id="MobiDB-lite"/>
    </source>
</evidence>
<reference evidence="3" key="1">
    <citation type="journal article" date="2014" name="Genome Announc.">
        <title>Genome sequence of the pathogenic fungus Sporothrix schenckii (ATCC 58251).</title>
        <authorList>
            <person name="Cuomo C.A."/>
            <person name="Rodriguez-Del Valle N."/>
            <person name="Perez-Sanchez L."/>
            <person name="Abouelleil A."/>
            <person name="Goldberg J."/>
            <person name="Young S."/>
            <person name="Zeng Q."/>
            <person name="Birren B.W."/>
        </authorList>
    </citation>
    <scope>NUCLEOTIDE SEQUENCE [LARGE SCALE GENOMIC DNA]</scope>
    <source>
        <strain evidence="3">ATCC 58251 / de Perez 2211183</strain>
    </source>
</reference>
<feature type="compositionally biased region" description="Low complexity" evidence="1">
    <location>
        <begin position="59"/>
        <end position="72"/>
    </location>
</feature>
<evidence type="ECO:0000313" key="3">
    <source>
        <dbReference type="Proteomes" id="UP000018087"/>
    </source>
</evidence>
<sequence>MCEYEEFLFNCGCSQTRLKSYCHLARNDLNHQCFGVAKLRNVWDQQVDCNSCISKQRPSMSSTSSSSSSSVSLHKVKERKKANSSSIAN</sequence>
<dbReference type="EMBL" id="KI440845">
    <property type="protein sequence ID" value="ERS99366.1"/>
    <property type="molecule type" value="Genomic_DNA"/>
</dbReference>
<dbReference type="eggNOG" id="ENOG502R9Z9">
    <property type="taxonomic scope" value="Eukaryota"/>
</dbReference>
<dbReference type="AlphaFoldDB" id="U7PWP4"/>
<protein>
    <submittedName>
        <fullName evidence="2">Uncharacterized protein</fullName>
    </submittedName>
</protein>
<keyword evidence="3" id="KW-1185">Reference proteome</keyword>
<evidence type="ECO:0000313" key="2">
    <source>
        <dbReference type="EMBL" id="ERS99366.1"/>
    </source>
</evidence>
<organism evidence="2 3">
    <name type="scientific">Sporothrix schenckii (strain ATCC 58251 / de Perez 2211183)</name>
    <name type="common">Rose-picker's disease fungus</name>
    <dbReference type="NCBI Taxonomy" id="1391915"/>
    <lineage>
        <taxon>Eukaryota</taxon>
        <taxon>Fungi</taxon>
        <taxon>Dikarya</taxon>
        <taxon>Ascomycota</taxon>
        <taxon>Pezizomycotina</taxon>
        <taxon>Sordariomycetes</taxon>
        <taxon>Sordariomycetidae</taxon>
        <taxon>Ophiostomatales</taxon>
        <taxon>Ophiostomataceae</taxon>
        <taxon>Sporothrix</taxon>
    </lineage>
</organism>
<gene>
    <name evidence="2" type="ORF">HMPREF1624_04566</name>
</gene>
<dbReference type="OrthoDB" id="4966402at2759"/>
<feature type="region of interest" description="Disordered" evidence="1">
    <location>
        <begin position="55"/>
        <end position="89"/>
    </location>
</feature>
<dbReference type="Proteomes" id="UP000018087">
    <property type="component" value="Unassembled WGS sequence"/>
</dbReference>
<accession>U7PWP4</accession>
<proteinExistence type="predicted"/>